<comment type="similarity">
    <text evidence="2 15">Belongs to the peptidase M3 family.</text>
</comment>
<keyword evidence="7 15" id="KW-0378">Hydrolase</keyword>
<organism evidence="18 19">
    <name type="scientific">Coralloluteibacterium stylophorae</name>
    <dbReference type="NCBI Taxonomy" id="1776034"/>
    <lineage>
        <taxon>Bacteria</taxon>
        <taxon>Pseudomonadati</taxon>
        <taxon>Pseudomonadota</taxon>
        <taxon>Gammaproteobacteria</taxon>
        <taxon>Lysobacterales</taxon>
        <taxon>Lysobacteraceae</taxon>
        <taxon>Coralloluteibacterium</taxon>
    </lineage>
</organism>
<comment type="caution">
    <text evidence="18">The sequence shown here is derived from an EMBL/GenBank/DDBJ whole genome shotgun (WGS) entry which is preliminary data.</text>
</comment>
<protein>
    <recommendedName>
        <fullName evidence="13">Dipeptidyl carboxypeptidase</fullName>
        <ecNumber evidence="12">3.4.15.5</ecNumber>
    </recommendedName>
    <alternativeName>
        <fullName evidence="14">Peptidyl-dipeptidase Dcp</fullName>
    </alternativeName>
</protein>
<evidence type="ECO:0000256" key="13">
    <source>
        <dbReference type="ARBA" id="ARBA00070755"/>
    </source>
</evidence>
<name>A0AAP2FYT8_9GAMM</name>
<dbReference type="Proteomes" id="UP000675747">
    <property type="component" value="Unassembled WGS sequence"/>
</dbReference>
<feature type="signal peptide" evidence="16">
    <location>
        <begin position="1"/>
        <end position="24"/>
    </location>
</feature>
<evidence type="ECO:0000256" key="5">
    <source>
        <dbReference type="ARBA" id="ARBA00022670"/>
    </source>
</evidence>
<dbReference type="GO" id="GO:0004180">
    <property type="term" value="F:carboxypeptidase activity"/>
    <property type="evidence" value="ECO:0007669"/>
    <property type="project" value="UniProtKB-KW"/>
</dbReference>
<keyword evidence="5 15" id="KW-0645">Protease</keyword>
<dbReference type="PANTHER" id="PTHR43660:SF1">
    <property type="entry name" value="DIPEPTIDYL CARBOXYPEPTIDASE"/>
    <property type="match status" value="1"/>
</dbReference>
<evidence type="ECO:0000256" key="11">
    <source>
        <dbReference type="ARBA" id="ARBA00054529"/>
    </source>
</evidence>
<dbReference type="Pfam" id="PF01432">
    <property type="entry name" value="Peptidase_M3"/>
    <property type="match status" value="1"/>
</dbReference>
<evidence type="ECO:0000256" key="4">
    <source>
        <dbReference type="ARBA" id="ARBA00022645"/>
    </source>
</evidence>
<dbReference type="GO" id="GO:0005829">
    <property type="term" value="C:cytosol"/>
    <property type="evidence" value="ECO:0007669"/>
    <property type="project" value="TreeGrafter"/>
</dbReference>
<evidence type="ECO:0000256" key="1">
    <source>
        <dbReference type="ARBA" id="ARBA00004496"/>
    </source>
</evidence>
<evidence type="ECO:0000259" key="17">
    <source>
        <dbReference type="Pfam" id="PF01432"/>
    </source>
</evidence>
<keyword evidence="9 15" id="KW-0482">Metalloprotease</keyword>
<evidence type="ECO:0000256" key="12">
    <source>
        <dbReference type="ARBA" id="ARBA00066668"/>
    </source>
</evidence>
<gene>
    <name evidence="18" type="ORF">KB893_000560</name>
</gene>
<dbReference type="AlphaFoldDB" id="A0AAP2FYT8"/>
<dbReference type="GO" id="GO:0004222">
    <property type="term" value="F:metalloendopeptidase activity"/>
    <property type="evidence" value="ECO:0007669"/>
    <property type="project" value="InterPro"/>
</dbReference>
<keyword evidence="16" id="KW-0732">Signal</keyword>
<feature type="chain" id="PRO_5043021975" description="Dipeptidyl carboxypeptidase" evidence="16">
    <location>
        <begin position="25"/>
        <end position="728"/>
    </location>
</feature>
<dbReference type="CDD" id="cd06456">
    <property type="entry name" value="M3A_DCP"/>
    <property type="match status" value="1"/>
</dbReference>
<dbReference type="FunFam" id="1.10.1370.40:FF:000001">
    <property type="entry name" value="Dipeptidyl carboxypeptidase II"/>
    <property type="match status" value="1"/>
</dbReference>
<evidence type="ECO:0000256" key="9">
    <source>
        <dbReference type="ARBA" id="ARBA00023049"/>
    </source>
</evidence>
<comment type="subcellular location">
    <subcellularLocation>
        <location evidence="1">Cytoplasm</location>
    </subcellularLocation>
</comment>
<comment type="cofactor">
    <cofactor evidence="15">
        <name>Zn(2+)</name>
        <dbReference type="ChEBI" id="CHEBI:29105"/>
    </cofactor>
    <text evidence="15">Binds 1 zinc ion.</text>
</comment>
<evidence type="ECO:0000256" key="3">
    <source>
        <dbReference type="ARBA" id="ARBA00022490"/>
    </source>
</evidence>
<dbReference type="InterPro" id="IPR034005">
    <property type="entry name" value="M3A_DCP"/>
</dbReference>
<proteinExistence type="inferred from homology"/>
<comment type="catalytic activity">
    <reaction evidence="10">
        <text>Hydrolysis of unblocked, C-terminal dipeptides from oligopeptides, with broad specificity. Does not hydrolyze bonds in which P1' is Pro, or both P1 and P1' are Gly.</text>
        <dbReference type="EC" id="3.4.15.5"/>
    </reaction>
</comment>
<evidence type="ECO:0000256" key="6">
    <source>
        <dbReference type="ARBA" id="ARBA00022723"/>
    </source>
</evidence>
<evidence type="ECO:0000313" key="18">
    <source>
        <dbReference type="EMBL" id="MBS7455628.1"/>
    </source>
</evidence>
<evidence type="ECO:0000256" key="14">
    <source>
        <dbReference type="ARBA" id="ARBA00075608"/>
    </source>
</evidence>
<dbReference type="GO" id="GO:0046872">
    <property type="term" value="F:metal ion binding"/>
    <property type="evidence" value="ECO:0007669"/>
    <property type="project" value="UniProtKB-UniRule"/>
</dbReference>
<keyword evidence="8 15" id="KW-0862">Zinc</keyword>
<dbReference type="RefSeq" id="WP_213173300.1">
    <property type="nucleotide sequence ID" value="NZ_JAGQFT020000001.1"/>
</dbReference>
<evidence type="ECO:0000256" key="15">
    <source>
        <dbReference type="RuleBase" id="RU003435"/>
    </source>
</evidence>
<dbReference type="EC" id="3.4.15.5" evidence="12"/>
<reference evidence="18 19" key="1">
    <citation type="journal article" date="2021" name="Microbiol. Resour. Announc.">
        <title>Draft Genome Sequence of Coralloluteibacterium stylophorae LMG 29479T.</title>
        <authorList>
            <person name="Karlyshev A.V."/>
            <person name="Kudryashova E.B."/>
            <person name="Ariskina E.V."/>
            <person name="Conroy A.P."/>
            <person name="Abidueva E.Y."/>
        </authorList>
    </citation>
    <scope>NUCLEOTIDE SEQUENCE [LARGE SCALE GENOMIC DNA]</scope>
    <source>
        <strain evidence="18 19">LMG 29479</strain>
    </source>
</reference>
<dbReference type="SUPFAM" id="SSF55486">
    <property type="entry name" value="Metalloproteases ('zincins'), catalytic domain"/>
    <property type="match status" value="1"/>
</dbReference>
<dbReference type="GO" id="GO:0008241">
    <property type="term" value="F:peptidyl-dipeptidase activity"/>
    <property type="evidence" value="ECO:0007669"/>
    <property type="project" value="UniProtKB-EC"/>
</dbReference>
<sequence length="728" mass="80182">MTSRLVLALAVASALSLTLPGCEAQSEETAAATGAAASGQDGTSADASASNPFFAESTLPLQYPPFDKISDADYAPAFERGMAEHLQEIRAIADNGEAPTFENTIVAMERAGQVLDRVSTVFFSVTGTDINDTLKALQTEIAPKLAAHRDAVLLDDALYARVKALYDQRDSLGLDPESARLLERYHTDFVRAGAQLSEADKAKLKDLNAELATLQTQFTQNVLNEVNASAVVVDDRAELEGLSEATIKAAADTAKARGMDGKYVITLLNTTQQPVLDSLANRDLRKRVFEASVSRNSRGNEFDNTGVVSQIAKLRAQRAALLGFDNHADYQLADSTAGSIEAVNARLSELAAPAVRNARKEAADLQAMIDAEGGDFELAPWDWQYYTEKLRAERYDIDEAALKPYFELDSVLQNGVFYAANKLYGLTFKERTDLPTYNPDVRVFDVFDANGEQLAIFTADFYARDSKRGGAWMNSFVSQSDLMGTKPIVTNNLNIKKPSEGEPTLLTFDEVTTMFHEFGHALHGMFSDVTYPRFSGTSVPRDYVEFPSQVNEMWATWPEVLANYAKHYQTGEAMPQELLDKVLASEKFNQGFATTEYLGASLLDQAWHQKSADALPDADGVMAFEAEALADAGVDYEPVPPRYRTPYFSHTWGGGYSAGYYGYIWAETLDADTVEWFKENGGLKRENGDHFRKTLLSQGGSKDAMQLFRDFRGRDAEIEPLLERRGLN</sequence>
<evidence type="ECO:0000256" key="7">
    <source>
        <dbReference type="ARBA" id="ARBA00022801"/>
    </source>
</evidence>
<comment type="function">
    <text evidence="11">Removes dipeptides from the C-termini of N-blocked tripeptides, tetrapeptides and larger peptides.</text>
</comment>
<dbReference type="PANTHER" id="PTHR43660">
    <property type="entry name" value="DIPEPTIDYL CARBOXYPEPTIDASE"/>
    <property type="match status" value="1"/>
</dbReference>
<accession>A0AAP2FYT8</accession>
<dbReference type="GO" id="GO:0006508">
    <property type="term" value="P:proteolysis"/>
    <property type="evidence" value="ECO:0007669"/>
    <property type="project" value="UniProtKB-KW"/>
</dbReference>
<feature type="domain" description="Peptidase M3A/M3B catalytic" evidence="17">
    <location>
        <begin position="277"/>
        <end position="726"/>
    </location>
</feature>
<evidence type="ECO:0000256" key="8">
    <source>
        <dbReference type="ARBA" id="ARBA00022833"/>
    </source>
</evidence>
<dbReference type="EMBL" id="JAGQFT020000001">
    <property type="protein sequence ID" value="MBS7455628.1"/>
    <property type="molecule type" value="Genomic_DNA"/>
</dbReference>
<dbReference type="InterPro" id="IPR045090">
    <property type="entry name" value="Pept_M3A_M3B"/>
</dbReference>
<dbReference type="Gene3D" id="1.10.1370.40">
    <property type="match status" value="3"/>
</dbReference>
<dbReference type="InterPro" id="IPR001567">
    <property type="entry name" value="Pept_M3A_M3B_dom"/>
</dbReference>
<evidence type="ECO:0000256" key="10">
    <source>
        <dbReference type="ARBA" id="ARBA00052506"/>
    </source>
</evidence>
<keyword evidence="6 15" id="KW-0479">Metal-binding</keyword>
<evidence type="ECO:0000256" key="2">
    <source>
        <dbReference type="ARBA" id="ARBA00006040"/>
    </source>
</evidence>
<keyword evidence="3" id="KW-0963">Cytoplasm</keyword>
<evidence type="ECO:0000313" key="19">
    <source>
        <dbReference type="Proteomes" id="UP000675747"/>
    </source>
</evidence>
<evidence type="ECO:0000256" key="16">
    <source>
        <dbReference type="SAM" id="SignalP"/>
    </source>
</evidence>
<keyword evidence="19" id="KW-1185">Reference proteome</keyword>
<keyword evidence="4" id="KW-0121">Carboxypeptidase</keyword>
<dbReference type="FunFam" id="3.40.390.10:FF:000009">
    <property type="entry name" value="Oligopeptidase A"/>
    <property type="match status" value="1"/>
</dbReference>